<evidence type="ECO:0000313" key="3">
    <source>
        <dbReference type="Proteomes" id="UP001553161"/>
    </source>
</evidence>
<keyword evidence="3" id="KW-1185">Reference proteome</keyword>
<accession>A0ABV3L4X3</accession>
<name>A0ABV3L4X3_9RHOB</name>
<proteinExistence type="predicted"/>
<dbReference type="EMBL" id="JBFBVU010000001">
    <property type="protein sequence ID" value="MEV8465433.1"/>
    <property type="molecule type" value="Genomic_DNA"/>
</dbReference>
<organism evidence="2 3">
    <name type="scientific">Meridianimarinicoccus marinus</name>
    <dbReference type="NCBI Taxonomy" id="3231483"/>
    <lineage>
        <taxon>Bacteria</taxon>
        <taxon>Pseudomonadati</taxon>
        <taxon>Pseudomonadota</taxon>
        <taxon>Alphaproteobacteria</taxon>
        <taxon>Rhodobacterales</taxon>
        <taxon>Paracoccaceae</taxon>
        <taxon>Meridianimarinicoccus</taxon>
    </lineage>
</organism>
<sequence length="89" mass="9170">MKRVIASAVWLCSAAGAGQAASLSLLNDVPEISLTLPEASTGAATGSAPVRLPDNGYLDLSKAPHPVARPDWLGQAMKTEAFGPSILRN</sequence>
<keyword evidence="1" id="KW-0732">Signal</keyword>
<dbReference type="RefSeq" id="WP_366190905.1">
    <property type="nucleotide sequence ID" value="NZ_JBFBVU010000001.1"/>
</dbReference>
<dbReference type="Proteomes" id="UP001553161">
    <property type="component" value="Unassembled WGS sequence"/>
</dbReference>
<reference evidence="2 3" key="1">
    <citation type="submission" date="2024-07" db="EMBL/GenBank/DDBJ databases">
        <authorList>
            <person name="Kang M."/>
        </authorList>
    </citation>
    <scope>NUCLEOTIDE SEQUENCE [LARGE SCALE GENOMIC DNA]</scope>
    <source>
        <strain evidence="2 3">DFM31</strain>
    </source>
</reference>
<evidence type="ECO:0000256" key="1">
    <source>
        <dbReference type="SAM" id="SignalP"/>
    </source>
</evidence>
<comment type="caution">
    <text evidence="2">The sequence shown here is derived from an EMBL/GenBank/DDBJ whole genome shotgun (WGS) entry which is preliminary data.</text>
</comment>
<protein>
    <submittedName>
        <fullName evidence="2">Uncharacterized protein</fullName>
    </submittedName>
</protein>
<feature type="chain" id="PRO_5046593479" evidence="1">
    <location>
        <begin position="21"/>
        <end position="89"/>
    </location>
</feature>
<evidence type="ECO:0000313" key="2">
    <source>
        <dbReference type="EMBL" id="MEV8465433.1"/>
    </source>
</evidence>
<gene>
    <name evidence="2" type="ORF">AB0T83_01375</name>
</gene>
<feature type="signal peptide" evidence="1">
    <location>
        <begin position="1"/>
        <end position="20"/>
    </location>
</feature>